<sequence>MESSSFVRKRVVLRIPDEIIHYEILTRVPVRSLLRFKSVCKDWYTLINSSTFINAYEKYAFDLSTHDSRDFLSVATKFTTDYPKKQLIFTYYDAPQFTSGIDVIVDKLININDDYPTVVVGSCNGLICLRMHQSGLLLCNPITRECRRLSDPVSYDGPDVTTYYEQYGFGYDIVSNNYKIVKITSIFDEFRLEKAIVLVYNAYNNSWKEARNIPRSAKVSPSQYWSASRLHHYTKQIIITFDLHTEEFKVMKYPTVFKGYTYHLLQLMITGGRLCAIVSHRPYSNFTLWVMKEYGMPKSWTKLSDIDERISYFSVITYRTRTQGEELLFKKYVDNQLVWYNIEDKSITKVDVTTNDRIYSRQWVCIASLARIPANVAI</sequence>
<dbReference type="InterPro" id="IPR036047">
    <property type="entry name" value="F-box-like_dom_sf"/>
</dbReference>
<dbReference type="SUPFAM" id="SSF81383">
    <property type="entry name" value="F-box domain"/>
    <property type="match status" value="1"/>
</dbReference>
<comment type="caution">
    <text evidence="2">The sequence shown here is derived from an EMBL/GenBank/DDBJ whole genome shotgun (WGS) entry which is preliminary data.</text>
</comment>
<dbReference type="PANTHER" id="PTHR31672:SF13">
    <property type="entry name" value="F-BOX PROTEIN CPR30-LIKE"/>
    <property type="match status" value="1"/>
</dbReference>
<dbReference type="InterPro" id="IPR017451">
    <property type="entry name" value="F-box-assoc_interact_dom"/>
</dbReference>
<evidence type="ECO:0000259" key="1">
    <source>
        <dbReference type="SMART" id="SM00256"/>
    </source>
</evidence>
<dbReference type="InterPro" id="IPR050796">
    <property type="entry name" value="SCF_F-box_component"/>
</dbReference>
<dbReference type="EMBL" id="JBDFQZ010000012">
    <property type="protein sequence ID" value="KAK9672971.1"/>
    <property type="molecule type" value="Genomic_DNA"/>
</dbReference>
<dbReference type="SMART" id="SM00256">
    <property type="entry name" value="FBOX"/>
    <property type="match status" value="1"/>
</dbReference>
<dbReference type="Pfam" id="PF00646">
    <property type="entry name" value="F-box"/>
    <property type="match status" value="1"/>
</dbReference>
<accession>A0AAW1HAA3</accession>
<dbReference type="AlphaFoldDB" id="A0AAW1HAA3"/>
<feature type="domain" description="F-box" evidence="1">
    <location>
        <begin position="15"/>
        <end position="56"/>
    </location>
</feature>
<protein>
    <recommendedName>
        <fullName evidence="1">F-box domain-containing protein</fullName>
    </recommendedName>
</protein>
<dbReference type="Pfam" id="PF07734">
    <property type="entry name" value="FBA_1"/>
    <property type="match status" value="1"/>
</dbReference>
<organism evidence="2 3">
    <name type="scientific">Saponaria officinalis</name>
    <name type="common">Common soapwort</name>
    <name type="synonym">Lychnis saponaria</name>
    <dbReference type="NCBI Taxonomy" id="3572"/>
    <lineage>
        <taxon>Eukaryota</taxon>
        <taxon>Viridiplantae</taxon>
        <taxon>Streptophyta</taxon>
        <taxon>Embryophyta</taxon>
        <taxon>Tracheophyta</taxon>
        <taxon>Spermatophyta</taxon>
        <taxon>Magnoliopsida</taxon>
        <taxon>eudicotyledons</taxon>
        <taxon>Gunneridae</taxon>
        <taxon>Pentapetalae</taxon>
        <taxon>Caryophyllales</taxon>
        <taxon>Caryophyllaceae</taxon>
        <taxon>Caryophylleae</taxon>
        <taxon>Saponaria</taxon>
    </lineage>
</organism>
<dbReference type="Gene3D" id="1.20.1280.50">
    <property type="match status" value="1"/>
</dbReference>
<gene>
    <name evidence="2" type="ORF">RND81_12G138100</name>
</gene>
<dbReference type="Proteomes" id="UP001443914">
    <property type="component" value="Unassembled WGS sequence"/>
</dbReference>
<name>A0AAW1HAA3_SAPOF</name>
<dbReference type="CDD" id="cd22157">
    <property type="entry name" value="F-box_AtFBW1-like"/>
    <property type="match status" value="1"/>
</dbReference>
<dbReference type="InterPro" id="IPR001810">
    <property type="entry name" value="F-box_dom"/>
</dbReference>
<dbReference type="InterPro" id="IPR006527">
    <property type="entry name" value="F-box-assoc_dom_typ1"/>
</dbReference>
<dbReference type="NCBIfam" id="TIGR01640">
    <property type="entry name" value="F_box_assoc_1"/>
    <property type="match status" value="1"/>
</dbReference>
<reference evidence="2" key="1">
    <citation type="submission" date="2024-03" db="EMBL/GenBank/DDBJ databases">
        <title>WGS assembly of Saponaria officinalis var. Norfolk2.</title>
        <authorList>
            <person name="Jenkins J."/>
            <person name="Shu S."/>
            <person name="Grimwood J."/>
            <person name="Barry K."/>
            <person name="Goodstein D."/>
            <person name="Schmutz J."/>
            <person name="Leebens-Mack J."/>
            <person name="Osbourn A."/>
        </authorList>
    </citation>
    <scope>NUCLEOTIDE SEQUENCE [LARGE SCALE GENOMIC DNA]</scope>
    <source>
        <strain evidence="2">JIC</strain>
    </source>
</reference>
<dbReference type="PANTHER" id="PTHR31672">
    <property type="entry name" value="BNACNNG10540D PROTEIN"/>
    <property type="match status" value="1"/>
</dbReference>
<evidence type="ECO:0000313" key="2">
    <source>
        <dbReference type="EMBL" id="KAK9672971.1"/>
    </source>
</evidence>
<proteinExistence type="predicted"/>
<evidence type="ECO:0000313" key="3">
    <source>
        <dbReference type="Proteomes" id="UP001443914"/>
    </source>
</evidence>
<keyword evidence="3" id="KW-1185">Reference proteome</keyword>